<feature type="region of interest" description="Disordered" evidence="1">
    <location>
        <begin position="1"/>
        <end position="21"/>
    </location>
</feature>
<accession>A0A5C6AB85</accession>
<protein>
    <submittedName>
        <fullName evidence="3">ATP-dependent zinc metalloprotease FtsH</fullName>
    </submittedName>
</protein>
<dbReference type="InterPro" id="IPR037219">
    <property type="entry name" value="Peptidase_M41-like"/>
</dbReference>
<dbReference type="GO" id="GO:0004222">
    <property type="term" value="F:metalloendopeptidase activity"/>
    <property type="evidence" value="ECO:0007669"/>
    <property type="project" value="InterPro"/>
</dbReference>
<evidence type="ECO:0000259" key="2">
    <source>
        <dbReference type="Pfam" id="PF01434"/>
    </source>
</evidence>
<sequence length="189" mass="20408">MKSLSSSQPSSPSPNDSSTSADAAAMQLAVLERTATAYHEAGHAVMAISLGRTIQKVTIQAGKRQFGPARLGTCELKKGRSRASKDPLEDDVLILLAGMVSESKFTGRYNQGGASQDLRDVANLLCTRAASPRQHETLQRRLLAKTEHILSDPTHVAAIEVLANELLEKTVVSGRAVRHHFQQAQQKKS</sequence>
<name>A0A5C6AB85_9BACT</name>
<dbReference type="Gene3D" id="1.20.58.760">
    <property type="entry name" value="Peptidase M41"/>
    <property type="match status" value="1"/>
</dbReference>
<feature type="compositionally biased region" description="Low complexity" evidence="1">
    <location>
        <begin position="1"/>
        <end position="20"/>
    </location>
</feature>
<dbReference type="RefSeq" id="WP_146577913.1">
    <property type="nucleotide sequence ID" value="NZ_SJPM01000004.1"/>
</dbReference>
<keyword evidence="4" id="KW-1185">Reference proteome</keyword>
<dbReference type="SUPFAM" id="SSF140990">
    <property type="entry name" value="FtsH protease domain-like"/>
    <property type="match status" value="1"/>
</dbReference>
<dbReference type="OrthoDB" id="6064590at2"/>
<evidence type="ECO:0000313" key="3">
    <source>
        <dbReference type="EMBL" id="TWT97302.1"/>
    </source>
</evidence>
<proteinExistence type="predicted"/>
<keyword evidence="3" id="KW-0645">Protease</keyword>
<gene>
    <name evidence="3" type="primary">ftsH_2</name>
    <name evidence="3" type="ORF">Pla100_24540</name>
</gene>
<dbReference type="EMBL" id="SJPM01000004">
    <property type="protein sequence ID" value="TWT97302.1"/>
    <property type="molecule type" value="Genomic_DNA"/>
</dbReference>
<evidence type="ECO:0000256" key="1">
    <source>
        <dbReference type="SAM" id="MobiDB-lite"/>
    </source>
</evidence>
<organism evidence="3 4">
    <name type="scientific">Neorhodopirellula pilleata</name>
    <dbReference type="NCBI Taxonomy" id="2714738"/>
    <lineage>
        <taxon>Bacteria</taxon>
        <taxon>Pseudomonadati</taxon>
        <taxon>Planctomycetota</taxon>
        <taxon>Planctomycetia</taxon>
        <taxon>Pirellulales</taxon>
        <taxon>Pirellulaceae</taxon>
        <taxon>Neorhodopirellula</taxon>
    </lineage>
</organism>
<dbReference type="Proteomes" id="UP000316213">
    <property type="component" value="Unassembled WGS sequence"/>
</dbReference>
<dbReference type="GO" id="GO:0006508">
    <property type="term" value="P:proteolysis"/>
    <property type="evidence" value="ECO:0007669"/>
    <property type="project" value="UniProtKB-KW"/>
</dbReference>
<dbReference type="GO" id="GO:0005524">
    <property type="term" value="F:ATP binding"/>
    <property type="evidence" value="ECO:0007669"/>
    <property type="project" value="InterPro"/>
</dbReference>
<keyword evidence="3" id="KW-0482">Metalloprotease</keyword>
<dbReference type="Pfam" id="PF01434">
    <property type="entry name" value="Peptidase_M41"/>
    <property type="match status" value="1"/>
</dbReference>
<dbReference type="AlphaFoldDB" id="A0A5C6AB85"/>
<keyword evidence="3" id="KW-0378">Hydrolase</keyword>
<reference evidence="3 4" key="1">
    <citation type="submission" date="2019-02" db="EMBL/GenBank/DDBJ databases">
        <title>Deep-cultivation of Planctomycetes and their phenomic and genomic characterization uncovers novel biology.</title>
        <authorList>
            <person name="Wiegand S."/>
            <person name="Jogler M."/>
            <person name="Boedeker C."/>
            <person name="Pinto D."/>
            <person name="Vollmers J."/>
            <person name="Rivas-Marin E."/>
            <person name="Kohn T."/>
            <person name="Peeters S.H."/>
            <person name="Heuer A."/>
            <person name="Rast P."/>
            <person name="Oberbeckmann S."/>
            <person name="Bunk B."/>
            <person name="Jeske O."/>
            <person name="Meyerdierks A."/>
            <person name="Storesund J.E."/>
            <person name="Kallscheuer N."/>
            <person name="Luecker S."/>
            <person name="Lage O.M."/>
            <person name="Pohl T."/>
            <person name="Merkel B.J."/>
            <person name="Hornburger P."/>
            <person name="Mueller R.-W."/>
            <person name="Bruemmer F."/>
            <person name="Labrenz M."/>
            <person name="Spormann A.M."/>
            <person name="Op Den Camp H."/>
            <person name="Overmann J."/>
            <person name="Amann R."/>
            <person name="Jetten M.S.M."/>
            <person name="Mascher T."/>
            <person name="Medema M.H."/>
            <person name="Devos D.P."/>
            <person name="Kaster A.-K."/>
            <person name="Ovreas L."/>
            <person name="Rohde M."/>
            <person name="Galperin M.Y."/>
            <person name="Jogler C."/>
        </authorList>
    </citation>
    <scope>NUCLEOTIDE SEQUENCE [LARGE SCALE GENOMIC DNA]</scope>
    <source>
        <strain evidence="3 4">Pla100</strain>
    </source>
</reference>
<evidence type="ECO:0000313" key="4">
    <source>
        <dbReference type="Proteomes" id="UP000316213"/>
    </source>
</evidence>
<comment type="caution">
    <text evidence="3">The sequence shown here is derived from an EMBL/GenBank/DDBJ whole genome shotgun (WGS) entry which is preliminary data.</text>
</comment>
<feature type="domain" description="Peptidase M41" evidence="2">
    <location>
        <begin position="32"/>
        <end position="124"/>
    </location>
</feature>
<dbReference type="InterPro" id="IPR000642">
    <property type="entry name" value="Peptidase_M41"/>
</dbReference>
<dbReference type="GO" id="GO:0004176">
    <property type="term" value="F:ATP-dependent peptidase activity"/>
    <property type="evidence" value="ECO:0007669"/>
    <property type="project" value="InterPro"/>
</dbReference>